<evidence type="ECO:0000259" key="2">
    <source>
        <dbReference type="PROSITE" id="PS50097"/>
    </source>
</evidence>
<dbReference type="Gene3D" id="3.30.710.10">
    <property type="entry name" value="Potassium Channel Kv1.1, Chain A"/>
    <property type="match status" value="1"/>
</dbReference>
<dbReference type="InterPro" id="IPR000210">
    <property type="entry name" value="BTB/POZ_dom"/>
</dbReference>
<dbReference type="AlphaFoldDB" id="A0AAV5CI47"/>
<evidence type="ECO:0000256" key="1">
    <source>
        <dbReference type="ARBA" id="ARBA00004906"/>
    </source>
</evidence>
<feature type="domain" description="BTB" evidence="2">
    <location>
        <begin position="185"/>
        <end position="252"/>
    </location>
</feature>
<reference evidence="3" key="1">
    <citation type="journal article" date="2018" name="DNA Res.">
        <title>Multiple hybrid de novo genome assembly of finger millet, an orphan allotetraploid crop.</title>
        <authorList>
            <person name="Hatakeyama M."/>
            <person name="Aluri S."/>
            <person name="Balachadran M.T."/>
            <person name="Sivarajan S.R."/>
            <person name="Patrignani A."/>
            <person name="Gruter S."/>
            <person name="Poveda L."/>
            <person name="Shimizu-Inatsugi R."/>
            <person name="Baeten J."/>
            <person name="Francoijs K.J."/>
            <person name="Nataraja K.N."/>
            <person name="Reddy Y.A.N."/>
            <person name="Phadnis S."/>
            <person name="Ravikumar R.L."/>
            <person name="Schlapbach R."/>
            <person name="Sreeman S.M."/>
            <person name="Shimizu K.K."/>
        </authorList>
    </citation>
    <scope>NUCLEOTIDE SEQUENCE</scope>
</reference>
<proteinExistence type="predicted"/>
<name>A0AAV5CI47_ELECO</name>
<comment type="pathway">
    <text evidence="1">Protein modification; protein ubiquitination.</text>
</comment>
<keyword evidence="4" id="KW-1185">Reference proteome</keyword>
<evidence type="ECO:0000313" key="3">
    <source>
        <dbReference type="EMBL" id="GJM97714.1"/>
    </source>
</evidence>
<dbReference type="PANTHER" id="PTHR26379">
    <property type="entry name" value="BTB/POZ AND MATH DOMAIN-CONTAINING PROTEIN 1"/>
    <property type="match status" value="1"/>
</dbReference>
<dbReference type="SMART" id="SM00225">
    <property type="entry name" value="BTB"/>
    <property type="match status" value="1"/>
</dbReference>
<comment type="caution">
    <text evidence="3">The sequence shown here is derived from an EMBL/GenBank/DDBJ whole genome shotgun (WGS) entry which is preliminary data.</text>
</comment>
<dbReference type="Proteomes" id="UP001054889">
    <property type="component" value="Unassembled WGS sequence"/>
</dbReference>
<dbReference type="InterPro" id="IPR045005">
    <property type="entry name" value="BPM1-6"/>
</dbReference>
<dbReference type="SUPFAM" id="SSF54695">
    <property type="entry name" value="POZ domain"/>
    <property type="match status" value="1"/>
</dbReference>
<protein>
    <recommendedName>
        <fullName evidence="2">BTB domain-containing protein</fullName>
    </recommendedName>
</protein>
<gene>
    <name evidence="3" type="primary">ga14663</name>
    <name evidence="3" type="ORF">PR202_ga14663</name>
</gene>
<dbReference type="Pfam" id="PF00651">
    <property type="entry name" value="BTB"/>
    <property type="match status" value="1"/>
</dbReference>
<dbReference type="InterPro" id="IPR011333">
    <property type="entry name" value="SKP1/BTB/POZ_sf"/>
</dbReference>
<accession>A0AAV5CI47</accession>
<organism evidence="3 4">
    <name type="scientific">Eleusine coracana subsp. coracana</name>
    <dbReference type="NCBI Taxonomy" id="191504"/>
    <lineage>
        <taxon>Eukaryota</taxon>
        <taxon>Viridiplantae</taxon>
        <taxon>Streptophyta</taxon>
        <taxon>Embryophyta</taxon>
        <taxon>Tracheophyta</taxon>
        <taxon>Spermatophyta</taxon>
        <taxon>Magnoliopsida</taxon>
        <taxon>Liliopsida</taxon>
        <taxon>Poales</taxon>
        <taxon>Poaceae</taxon>
        <taxon>PACMAD clade</taxon>
        <taxon>Chloridoideae</taxon>
        <taxon>Cynodonteae</taxon>
        <taxon>Eleusininae</taxon>
        <taxon>Eleusine</taxon>
    </lineage>
</organism>
<evidence type="ECO:0000313" key="4">
    <source>
        <dbReference type="Proteomes" id="UP001054889"/>
    </source>
</evidence>
<dbReference type="GO" id="GO:0016567">
    <property type="term" value="P:protein ubiquitination"/>
    <property type="evidence" value="ECO:0007669"/>
    <property type="project" value="InterPro"/>
</dbReference>
<dbReference type="PANTHER" id="PTHR26379:SF314">
    <property type="entry name" value="OS06G0668300 PROTEIN"/>
    <property type="match status" value="1"/>
</dbReference>
<dbReference type="EMBL" id="BQKI01000007">
    <property type="protein sequence ID" value="GJM97714.1"/>
    <property type="molecule type" value="Genomic_DNA"/>
</dbReference>
<sequence>MATCAMQALSLNHTEETTTCSVQRIKISGLSTAAREKASTRTRVGGHDVVMECELTMRLSTHYGIRFCITLLPTDASIAAASSTCRVLDQAGNPFLFAPAEGAATATSRKGHAIFKFIMWMPLIFDAGCVKDDSMVMECEITVQHLTTTMNDSVASNVLPTSSSATPSSDLHEHFGELLRSQKGTDVTFLVSGEHITAHKCVLAARSPVFMAELLGDMREKAAQQIEIEDMEADVFRALIKFSYTDTLPELDSQEENTKSMPYHLLAAADRYGMERLKLMCQRQDLH</sequence>
<dbReference type="PROSITE" id="PS50097">
    <property type="entry name" value="BTB"/>
    <property type="match status" value="1"/>
</dbReference>
<reference evidence="3" key="2">
    <citation type="submission" date="2021-12" db="EMBL/GenBank/DDBJ databases">
        <title>Resequencing data analysis of finger millet.</title>
        <authorList>
            <person name="Hatakeyama M."/>
            <person name="Aluri S."/>
            <person name="Balachadran M.T."/>
            <person name="Sivarajan S.R."/>
            <person name="Poveda L."/>
            <person name="Shimizu-Inatsugi R."/>
            <person name="Schlapbach R."/>
            <person name="Sreeman S.M."/>
            <person name="Shimizu K.K."/>
        </authorList>
    </citation>
    <scope>NUCLEOTIDE SEQUENCE</scope>
</reference>